<dbReference type="InterPro" id="IPR040398">
    <property type="entry name" value="Not1"/>
</dbReference>
<evidence type="ECO:0000256" key="3">
    <source>
        <dbReference type="ARBA" id="ARBA00023015"/>
    </source>
</evidence>
<dbReference type="Pfam" id="PF12842">
    <property type="entry name" value="DUF3819"/>
    <property type="match status" value="1"/>
</dbReference>
<evidence type="ECO:0000259" key="8">
    <source>
        <dbReference type="Pfam" id="PF12842"/>
    </source>
</evidence>
<keyword evidence="2" id="KW-0678">Repressor</keyword>
<evidence type="ECO:0000256" key="1">
    <source>
        <dbReference type="ARBA" id="ARBA00004123"/>
    </source>
</evidence>
<evidence type="ECO:0000259" key="7">
    <source>
        <dbReference type="Pfam" id="PF04054"/>
    </source>
</evidence>
<feature type="domain" description="CCR4-Not complex component Not1 C-terminal" evidence="7">
    <location>
        <begin position="1794"/>
        <end position="2105"/>
    </location>
</feature>
<evidence type="ECO:0000256" key="5">
    <source>
        <dbReference type="ARBA" id="ARBA00023242"/>
    </source>
</evidence>
<proteinExistence type="predicted"/>
<evidence type="ECO:0000256" key="2">
    <source>
        <dbReference type="ARBA" id="ARBA00022491"/>
    </source>
</evidence>
<dbReference type="OrthoDB" id="1933107at2759"/>
<name>S9UG41_9TRYP</name>
<evidence type="ECO:0000313" key="11">
    <source>
        <dbReference type="EMBL" id="EPY27898.1"/>
    </source>
</evidence>
<keyword evidence="3" id="KW-0805">Transcription regulation</keyword>
<evidence type="ECO:0000256" key="6">
    <source>
        <dbReference type="SAM" id="MobiDB-lite"/>
    </source>
</evidence>
<keyword evidence="12" id="KW-1185">Reference proteome</keyword>
<feature type="domain" description="CCR4-NOT transcription complex subunit 1 CAF1-binding" evidence="9">
    <location>
        <begin position="819"/>
        <end position="1026"/>
    </location>
</feature>
<dbReference type="GO" id="GO:0060090">
    <property type="term" value="F:molecular adaptor activity"/>
    <property type="evidence" value="ECO:0007669"/>
    <property type="project" value="TreeGrafter"/>
</dbReference>
<dbReference type="InterPro" id="IPR032193">
    <property type="entry name" value="CNOT1_TTP_bind"/>
</dbReference>
<reference evidence="11 12" key="1">
    <citation type="journal article" date="2013" name="PLoS ONE">
        <title>Predicting the Proteins of Angomonas deanei, Strigomonas culicis and Their Respective Endosymbionts Reveals New Aspects of the Trypanosomatidae Family.</title>
        <authorList>
            <person name="Motta M.C."/>
            <person name="Martins A.C."/>
            <person name="de Souza S.S."/>
            <person name="Catta-Preta C.M."/>
            <person name="Silva R."/>
            <person name="Klein C.C."/>
            <person name="de Almeida L.G."/>
            <person name="de Lima Cunha O."/>
            <person name="Ciapina L.P."/>
            <person name="Brocchi M."/>
            <person name="Colabardini A.C."/>
            <person name="de Araujo Lima B."/>
            <person name="Machado C.R."/>
            <person name="de Almeida Soares C.M."/>
            <person name="Probst C.M."/>
            <person name="de Menezes C.B."/>
            <person name="Thompson C.E."/>
            <person name="Bartholomeu D.C."/>
            <person name="Gradia D.F."/>
            <person name="Pavoni D.P."/>
            <person name="Grisard E.C."/>
            <person name="Fantinatti-Garboggini F."/>
            <person name="Marchini F.K."/>
            <person name="Rodrigues-Luiz G.F."/>
            <person name="Wagner G."/>
            <person name="Goldman G.H."/>
            <person name="Fietto J.L."/>
            <person name="Elias M.C."/>
            <person name="Goldman M.H."/>
            <person name="Sagot M.F."/>
            <person name="Pereira M."/>
            <person name="Stoco P.H."/>
            <person name="de Mendonca-Neto R.P."/>
            <person name="Teixeira S.M."/>
            <person name="Maciel T.E."/>
            <person name="de Oliveira Mendes T.A."/>
            <person name="Urmenyi T.P."/>
            <person name="de Souza W."/>
            <person name="Schenkman S."/>
            <person name="de Vasconcelos A.T."/>
        </authorList>
    </citation>
    <scope>NUCLEOTIDE SEQUENCE [LARGE SCALE GENOMIC DNA]</scope>
</reference>
<dbReference type="Pfam" id="PF16415">
    <property type="entry name" value="CNOT1_CAF1_bind"/>
    <property type="match status" value="1"/>
</dbReference>
<dbReference type="PANTHER" id="PTHR13162">
    <property type="entry name" value="CCR4-NOT TRANSCRIPTION COMPLEX"/>
    <property type="match status" value="1"/>
</dbReference>
<feature type="domain" description="CCR4-NOT transcription complex subunit 1" evidence="8">
    <location>
        <begin position="1150"/>
        <end position="1287"/>
    </location>
</feature>
<dbReference type="GO" id="GO:0030015">
    <property type="term" value="C:CCR4-NOT core complex"/>
    <property type="evidence" value="ECO:0007669"/>
    <property type="project" value="InterPro"/>
</dbReference>
<evidence type="ECO:0000259" key="10">
    <source>
        <dbReference type="Pfam" id="PF16417"/>
    </source>
</evidence>
<dbReference type="EMBL" id="ATMH01005440">
    <property type="protein sequence ID" value="EPY27898.1"/>
    <property type="molecule type" value="Genomic_DNA"/>
</dbReference>
<organism evidence="11 12">
    <name type="scientific">Strigomonas culicis</name>
    <dbReference type="NCBI Taxonomy" id="28005"/>
    <lineage>
        <taxon>Eukaryota</taxon>
        <taxon>Discoba</taxon>
        <taxon>Euglenozoa</taxon>
        <taxon>Kinetoplastea</taxon>
        <taxon>Metakinetoplastina</taxon>
        <taxon>Trypanosomatida</taxon>
        <taxon>Trypanosomatidae</taxon>
        <taxon>Strigomonadinae</taxon>
        <taxon>Strigomonas</taxon>
    </lineage>
</organism>
<dbReference type="PANTHER" id="PTHR13162:SF8">
    <property type="entry name" value="CCR4-NOT TRANSCRIPTION COMPLEX SUBUNIT 1"/>
    <property type="match status" value="1"/>
</dbReference>
<feature type="domain" description="CCR4-NOT transcription complex subunit 1 TTP binding" evidence="10">
    <location>
        <begin position="586"/>
        <end position="763"/>
    </location>
</feature>
<dbReference type="InterPro" id="IPR024557">
    <property type="entry name" value="CNOT1_dom_4"/>
</dbReference>
<keyword evidence="4" id="KW-0804">Transcription</keyword>
<evidence type="ECO:0000313" key="12">
    <source>
        <dbReference type="Proteomes" id="UP000015354"/>
    </source>
</evidence>
<dbReference type="GO" id="GO:0005634">
    <property type="term" value="C:nucleus"/>
    <property type="evidence" value="ECO:0007669"/>
    <property type="project" value="UniProtKB-SubCell"/>
</dbReference>
<evidence type="ECO:0000256" key="4">
    <source>
        <dbReference type="ARBA" id="ARBA00023163"/>
    </source>
</evidence>
<dbReference type="Gene3D" id="1.25.40.180">
    <property type="match status" value="1"/>
</dbReference>
<dbReference type="InterPro" id="IPR007196">
    <property type="entry name" value="CCR4-Not_Not1_C"/>
</dbReference>
<protein>
    <submittedName>
        <fullName evidence="11">CCR4-NOT transcription complex subunit 1</fullName>
    </submittedName>
</protein>
<dbReference type="Pfam" id="PF16417">
    <property type="entry name" value="CNOT1_TTP_bind"/>
    <property type="match status" value="1"/>
</dbReference>
<dbReference type="Gene3D" id="1.25.40.800">
    <property type="match status" value="1"/>
</dbReference>
<dbReference type="GO" id="GO:0000932">
    <property type="term" value="C:P-body"/>
    <property type="evidence" value="ECO:0007669"/>
    <property type="project" value="TreeGrafter"/>
</dbReference>
<feature type="region of interest" description="Disordered" evidence="6">
    <location>
        <begin position="1068"/>
        <end position="1121"/>
    </location>
</feature>
<comment type="subcellular location">
    <subcellularLocation>
        <location evidence="1">Nucleus</location>
    </subcellularLocation>
</comment>
<dbReference type="Pfam" id="PF04054">
    <property type="entry name" value="Not1"/>
    <property type="match status" value="1"/>
</dbReference>
<dbReference type="Gene3D" id="1.25.40.840">
    <property type="entry name" value="CCR4-NOT transcription complex subunit 1 TTP binding domain"/>
    <property type="match status" value="1"/>
</dbReference>
<dbReference type="GO" id="GO:0017148">
    <property type="term" value="P:negative regulation of translation"/>
    <property type="evidence" value="ECO:0007669"/>
    <property type="project" value="InterPro"/>
</dbReference>
<accession>S9UG41</accession>
<evidence type="ECO:0000259" key="9">
    <source>
        <dbReference type="Pfam" id="PF16415"/>
    </source>
</evidence>
<dbReference type="Gene3D" id="1.25.40.790">
    <property type="match status" value="1"/>
</dbReference>
<dbReference type="GO" id="GO:0000288">
    <property type="term" value="P:nuclear-transcribed mRNA catabolic process, deadenylation-dependent decay"/>
    <property type="evidence" value="ECO:0007669"/>
    <property type="project" value="TreeGrafter"/>
</dbReference>
<dbReference type="InterPro" id="IPR032191">
    <property type="entry name" value="CNOT1_CAF1_bind"/>
</dbReference>
<sequence>MLHDRIEDLDGAQAASLRYLFAAVTKNTAQSTLSALEKYGQQGPTYQRFAIRCAINAVLTMRSEERATLAAKLVAAALERPNALTLLATAMDDEATVTRESLLTLMAADLRLNALQQVQLCMALQLGNSTSARAAATTFLEEFSLPPAAAKEEDGNARMTALFSLQMGAFPDLDAQLAPLGGVSTFPQSTSGTGHVSVAGVLRELGTGCVTTLADSREFLSIFPYKFAEKDVAEALGFFASQGTAANDTVTYTSLMTACGKTPSKNASGSSSLVNAMPLLDALNEGNSFDWDNIVRLLDQPSEEAFRIKNISVIFDAYHKFKSGTEYPPVGLFLGRWGNTRRQKVMLEYIIKHPDKVNRKALVADAPAELLPPTRPASISAAELELWRYFPFVEAAVHIASREKDFDNDVLRPAAEKLPLLFLFTLFLGTYTGTIKNFAVIKFLLQSYCPPLDRVATLVIPEADKRGCLDSIISLFSELTVTSPARTLDVLEMVLKCKPVIKRFLKGSGSSRLVVAIAICMDEAGEPSDKWLQRALEGKLHLRTSSTENRFSVAMSVVEVAEMLLEKQLYAPSANAALNTLLASPLKGMLKSVMDCARVLLASTDSLFPEDVEAEATELFKKMYTDGNTRGAVETISRLIKSSAPRDKQLYACVVNILFDEGSAISCYPRKELQLFSELYGEMIAKELLPQSQQQRAWGQLLPAIAKPTNMAMEEYGIIALEQIKGRLADWPQYGRALRHIKDLDFKVPGVMAAINRGMKEERDGDDAGAPTAADDLSALPVQDPAILSAAPKKAASPVANQDQLHTLDIGTLITHRSITAPPRVIQEQINFLIGNTDVNNIDSNSRELSQLLRPEYYEYFADYIVVKRASLEPNYHKVYLDLIGKLNARDLDRALRTATTSAVLRLLASDKIRTDAGERKLLRNLGAWLGAITLERNVPILDTDISFKEILYRGARENKLIPVVSFITHVLSSCSKSSFFALPNPWTAAQVCLLLDMYMLPNIRITLRFEVELVCRNLGVTLADANRLYRESNPYYSTTYKTLADLVKDIDITDSLDFRIGETENANATQLMSSPPPAQQQPTPGSARPLQATAQPFQPKVQSPPARSQPSAPPANLDVPVRPPIVISEQSLRLAEDHAVLPPEAWDQYRKSLVPMLQSVVRDIYERYASRCVMVAILSSYSIIVKDFVRYSAYDEMLVAGEAMSRSLAANLSYTTVRDVIPEQLTKAVTALVESTNLSPEKRAALRAATIGGNEELCLRAIEYMAGEEAWKGLHKRLLDYVSSRANDPHRLPQDQIDMQSIIGMLGEGMMPSRGLLPPHQKAYTDFFNCLPVTSLFNTVLRSIEEAVSKHFNTEGCAPLTFATLQQEENKSDNVVFIRSRLMSLQQLVTPESAVYFLATLFNKLMGFTVDLELLKKEASNGSGQEETNRNARSIVTLLIQIYMVTLQTCVKQNEGPVREEFTRLYLRSDHRHSYSHLTADLLRIRILDLPLVDKDLAKALRANQSSCVSFASQMIELCIMKDKLMTTRDLPFTLTTLDSIARARNPHRTPTNAPPTPAQIVTPLLSKMVPDTVKQLVVPLQDATLYVKDDFAQTAGEQFDKWVEVYLHRSHRHGPGEERTSSQDYVRKLQDCNMLDNVNLPMFLGHCIRLCVEHYATVSLQMERERGEELLNLPTTGVRPGAPPPYRLPHSQNLLTKCDGFTDLVLLLLPSCLIRTDAKGKRDPSKEQNAGTMLLRHVLDVFTRMLVNHHDSITSKTTPRRELPAGAAYLPVFQQQPYVRIISNLMTIIQKQEAVSNSSDASEEVNVAFQRLLHRLQPLDYPAFSFGWLELVAHRLFIPRCMRSPNLWGRYTELLIDAIRFIEYLTPNYSVSPNGLVFYKAVFKLMLILLHDYPQFLISQHYPLCDAIPTYCVQMLNCVLSSFPPRQQLPEPFNHVPSDAPDMKRPIETAVQVEYIRATFDRYSKEGLNIPERIDQYIKSDAEPFPPRTLQAMLQLLSDSPRSLMNAVVLHIAITYLAAHDNAFNAADLVKSNAFALYRYLCNNFSTKSRYLFLCSCANHLRYPNIQTNFFAHVFFHLFPVDPASGCNAQTQTCIQEQITRVVGGRRR</sequence>
<keyword evidence="5" id="KW-0539">Nucleus</keyword>
<dbReference type="Proteomes" id="UP000015354">
    <property type="component" value="Unassembled WGS sequence"/>
</dbReference>
<comment type="caution">
    <text evidence="11">The sequence shown here is derived from an EMBL/GenBank/DDBJ whole genome shotgun (WGS) entry which is preliminary data.</text>
</comment>
<gene>
    <name evidence="11" type="ORF">STCU_05440</name>
</gene>
<dbReference type="InterPro" id="IPR038535">
    <property type="entry name" value="CNOT1_TTP_bind_sf"/>
</dbReference>